<feature type="binding site" evidence="13">
    <location>
        <position position="411"/>
    </location>
    <ligand>
        <name>[4Fe-4S] cluster</name>
        <dbReference type="ChEBI" id="CHEBI:49883"/>
    </ligand>
</feature>
<dbReference type="InterPro" id="IPR018136">
    <property type="entry name" value="Aconitase_4Fe-4S_BS"/>
</dbReference>
<dbReference type="OrthoDB" id="9802769at2"/>
<sequence>MSPKTLYDKIWDAHVAHEAEDGTCLLYIDRHLVHEVTSPQAFEGLRMAGRKVHAPEKTIAVPDHNVPTTAGREDPAQMTEESRIQVDALDKNAKEFGVHYYPVSDVRQGIVHIVGPEQGWTLPGMTVVCGDSHTATHGAFGALAHGIGTSEVEHVLATQTLIQKKSKNMKVEITGKLKPGVTAKDITLAVIGETGTAGGTGYVIEYCGEAIRDLSMEGRMTVCNMAIEGGARAGLIAPDETTFEYCKGRPHAPKGAAWEQALEYWKTLFTDEGAHFDKVVTLKGEDIQPVVTWGTSPEDVLPITGVVPNPEDFEGGKVDAARRSIEYMGLTPGQKLDSIEIDTVFIGSCTNGRIEDLRAVADIVKGKKIAVNRAMIVPGSGLVRAQAEEEGLAEIFTEAGFEWRLAGCSMCLAMNPDQLSEHERCAATSNRNFEGRQGYKGRTHLVSPAMAAAAALTGKLTDVRELS</sequence>
<dbReference type="NCBIfam" id="TIGR00170">
    <property type="entry name" value="leuC"/>
    <property type="match status" value="1"/>
</dbReference>
<dbReference type="PROSITE" id="PS01244">
    <property type="entry name" value="ACONITASE_2"/>
    <property type="match status" value="1"/>
</dbReference>
<accession>A0A0N7MC67</accession>
<comment type="pathway">
    <text evidence="3 13">Amino-acid biosynthesis; L-leucine biosynthesis; L-leucine from 3-methyl-2-oxobutanoate: step 2/4.</text>
</comment>
<proteinExistence type="inferred from homology"/>
<keyword evidence="12 13" id="KW-0100">Branched-chain amino acid biosynthesis</keyword>
<dbReference type="UniPathway" id="UPA00048">
    <property type="reaction ID" value="UER00071"/>
</dbReference>
<protein>
    <recommendedName>
        <fullName evidence="13">3-isopropylmalate dehydratase large subunit</fullName>
        <ecNumber evidence="13">4.2.1.33</ecNumber>
    </recommendedName>
    <alternativeName>
        <fullName evidence="13">Alpha-IPM isomerase</fullName>
        <shortName evidence="13">IPMI</shortName>
    </alternativeName>
    <alternativeName>
        <fullName evidence="13">Isopropylmalate isomerase</fullName>
    </alternativeName>
</protein>
<comment type="catalytic activity">
    <reaction evidence="1 13">
        <text>(2R,3S)-3-isopropylmalate = (2S)-2-isopropylmalate</text>
        <dbReference type="Rhea" id="RHEA:32287"/>
        <dbReference type="ChEBI" id="CHEBI:1178"/>
        <dbReference type="ChEBI" id="CHEBI:35121"/>
        <dbReference type="EC" id="4.2.1.33"/>
    </reaction>
</comment>
<feature type="binding site" evidence="13">
    <location>
        <position position="408"/>
    </location>
    <ligand>
        <name>[4Fe-4S] cluster</name>
        <dbReference type="ChEBI" id="CHEBI:49883"/>
    </ligand>
</feature>
<dbReference type="PROSITE" id="PS00450">
    <property type="entry name" value="ACONITASE_1"/>
    <property type="match status" value="1"/>
</dbReference>
<evidence type="ECO:0000256" key="12">
    <source>
        <dbReference type="ARBA" id="ARBA00023304"/>
    </source>
</evidence>
<keyword evidence="5 13" id="KW-0432">Leucine biosynthesis</keyword>
<gene>
    <name evidence="13 15" type="primary">leuC</name>
    <name evidence="15" type="ORF">TA5114_03188</name>
</gene>
<evidence type="ECO:0000256" key="8">
    <source>
        <dbReference type="ARBA" id="ARBA00022723"/>
    </source>
</evidence>
<dbReference type="STRING" id="1715691.TA5113_00631"/>
<dbReference type="InterPro" id="IPR050067">
    <property type="entry name" value="IPM_dehydratase_rel_enz"/>
</dbReference>
<dbReference type="InterPro" id="IPR033941">
    <property type="entry name" value="IPMI_cat"/>
</dbReference>
<evidence type="ECO:0000256" key="4">
    <source>
        <dbReference type="ARBA" id="ARBA00011271"/>
    </source>
</evidence>
<keyword evidence="8 13" id="KW-0479">Metal-binding</keyword>
<dbReference type="InterPro" id="IPR001030">
    <property type="entry name" value="Acoase/IPM_deHydtase_lsu_aba"/>
</dbReference>
<keyword evidence="10 13" id="KW-0411">Iron-sulfur</keyword>
<comment type="function">
    <text evidence="2 13">Catalyzes the isomerization between 2-isopropylmalate and 3-isopropylmalate, via the formation of 2-isopropylmaleate.</text>
</comment>
<dbReference type="InterPro" id="IPR004430">
    <property type="entry name" value="3-IsopropMal_deHydase_lsu"/>
</dbReference>
<comment type="subunit">
    <text evidence="4 13">Heterodimer of LeuC and LeuD.</text>
</comment>
<evidence type="ECO:0000256" key="3">
    <source>
        <dbReference type="ARBA" id="ARBA00004729"/>
    </source>
</evidence>
<dbReference type="Pfam" id="PF00330">
    <property type="entry name" value="Aconitase"/>
    <property type="match status" value="1"/>
</dbReference>
<evidence type="ECO:0000313" key="16">
    <source>
        <dbReference type="Proteomes" id="UP000051184"/>
    </source>
</evidence>
<dbReference type="EC" id="4.2.1.33" evidence="13"/>
<dbReference type="AlphaFoldDB" id="A0A0N7MC67"/>
<dbReference type="InterPro" id="IPR036008">
    <property type="entry name" value="Aconitase_4Fe-4S_dom"/>
</dbReference>
<dbReference type="EMBL" id="CYUE01000022">
    <property type="protein sequence ID" value="CUK27360.1"/>
    <property type="molecule type" value="Genomic_DNA"/>
</dbReference>
<evidence type="ECO:0000256" key="11">
    <source>
        <dbReference type="ARBA" id="ARBA00023239"/>
    </source>
</evidence>
<reference evidence="16" key="1">
    <citation type="submission" date="2015-09" db="EMBL/GenBank/DDBJ databases">
        <authorList>
            <person name="Rodrigo-Torres Lidia"/>
            <person name="Arahal R.David."/>
        </authorList>
    </citation>
    <scope>NUCLEOTIDE SEQUENCE [LARGE SCALE GENOMIC DNA]</scope>
    <source>
        <strain evidence="16">CECT 5114</strain>
    </source>
</reference>
<dbReference type="HAMAP" id="MF_01026">
    <property type="entry name" value="LeuC_type1"/>
    <property type="match status" value="1"/>
</dbReference>
<dbReference type="Proteomes" id="UP000051184">
    <property type="component" value="Unassembled WGS sequence"/>
</dbReference>
<dbReference type="NCBIfam" id="NF004016">
    <property type="entry name" value="PRK05478.1"/>
    <property type="match status" value="1"/>
</dbReference>
<dbReference type="InterPro" id="IPR015931">
    <property type="entry name" value="Acnase/IPM_dHydase_lsu_aba_1/3"/>
</dbReference>
<evidence type="ECO:0000256" key="9">
    <source>
        <dbReference type="ARBA" id="ARBA00023004"/>
    </source>
</evidence>
<evidence type="ECO:0000313" key="15">
    <source>
        <dbReference type="EMBL" id="CUK27360.1"/>
    </source>
</evidence>
<name>A0A0N7MC67_9RHOB</name>
<dbReference type="CDD" id="cd01583">
    <property type="entry name" value="IPMI"/>
    <property type="match status" value="1"/>
</dbReference>
<dbReference type="PRINTS" id="PR00415">
    <property type="entry name" value="ACONITASE"/>
</dbReference>
<evidence type="ECO:0000256" key="2">
    <source>
        <dbReference type="ARBA" id="ARBA00002695"/>
    </source>
</evidence>
<comment type="similarity">
    <text evidence="13">Belongs to the aconitase/IPM isomerase family. LeuC type 1 subfamily.</text>
</comment>
<feature type="domain" description="Aconitase/3-isopropylmalate dehydratase large subunit alpha/beta/alpha" evidence="14">
    <location>
        <begin position="8"/>
        <end position="458"/>
    </location>
</feature>
<evidence type="ECO:0000259" key="14">
    <source>
        <dbReference type="Pfam" id="PF00330"/>
    </source>
</evidence>
<keyword evidence="9 13" id="KW-0408">Iron</keyword>
<dbReference type="FunFam" id="3.30.499.10:FF:000006">
    <property type="entry name" value="3-isopropylmalate dehydratase large subunit"/>
    <property type="match status" value="1"/>
</dbReference>
<dbReference type="FunFam" id="3.30.499.10:FF:000007">
    <property type="entry name" value="3-isopropylmalate dehydratase large subunit"/>
    <property type="match status" value="1"/>
</dbReference>
<evidence type="ECO:0000256" key="10">
    <source>
        <dbReference type="ARBA" id="ARBA00023014"/>
    </source>
</evidence>
<comment type="cofactor">
    <cofactor evidence="13">
        <name>[4Fe-4S] cluster</name>
        <dbReference type="ChEBI" id="CHEBI:49883"/>
    </cofactor>
    <text evidence="13">Binds 1 [4Fe-4S] cluster per subunit.</text>
</comment>
<dbReference type="SUPFAM" id="SSF53732">
    <property type="entry name" value="Aconitase iron-sulfur domain"/>
    <property type="match status" value="1"/>
</dbReference>
<dbReference type="NCBIfam" id="NF009116">
    <property type="entry name" value="PRK12466.1"/>
    <property type="match status" value="1"/>
</dbReference>
<keyword evidence="7 13" id="KW-0028">Amino-acid biosynthesis</keyword>
<dbReference type="PANTHER" id="PTHR43822">
    <property type="entry name" value="HOMOACONITASE, MITOCHONDRIAL-RELATED"/>
    <property type="match status" value="1"/>
</dbReference>
<organism evidence="15 16">
    <name type="scientific">Cognatishimia activa</name>
    <dbReference type="NCBI Taxonomy" id="1715691"/>
    <lineage>
        <taxon>Bacteria</taxon>
        <taxon>Pseudomonadati</taxon>
        <taxon>Pseudomonadota</taxon>
        <taxon>Alphaproteobacteria</taxon>
        <taxon>Rhodobacterales</taxon>
        <taxon>Paracoccaceae</taxon>
        <taxon>Cognatishimia</taxon>
    </lineage>
</organism>
<evidence type="ECO:0000256" key="13">
    <source>
        <dbReference type="HAMAP-Rule" id="MF_01026"/>
    </source>
</evidence>
<dbReference type="GO" id="GO:0003861">
    <property type="term" value="F:3-isopropylmalate dehydratase activity"/>
    <property type="evidence" value="ECO:0007669"/>
    <property type="project" value="UniProtKB-UniRule"/>
</dbReference>
<keyword evidence="11 13" id="KW-0456">Lyase</keyword>
<dbReference type="GO" id="GO:0046872">
    <property type="term" value="F:metal ion binding"/>
    <property type="evidence" value="ECO:0007669"/>
    <property type="project" value="UniProtKB-KW"/>
</dbReference>
<evidence type="ECO:0000256" key="1">
    <source>
        <dbReference type="ARBA" id="ARBA00000491"/>
    </source>
</evidence>
<feature type="binding site" evidence="13">
    <location>
        <position position="349"/>
    </location>
    <ligand>
        <name>[4Fe-4S] cluster</name>
        <dbReference type="ChEBI" id="CHEBI:49883"/>
    </ligand>
</feature>
<dbReference type="GO" id="GO:0009098">
    <property type="term" value="P:L-leucine biosynthetic process"/>
    <property type="evidence" value="ECO:0007669"/>
    <property type="project" value="UniProtKB-UniRule"/>
</dbReference>
<keyword evidence="16" id="KW-1185">Reference proteome</keyword>
<evidence type="ECO:0000256" key="6">
    <source>
        <dbReference type="ARBA" id="ARBA00022485"/>
    </source>
</evidence>
<dbReference type="RefSeq" id="WP_058316272.1">
    <property type="nucleotide sequence ID" value="NZ_CYTO01000007.1"/>
</dbReference>
<keyword evidence="6 13" id="KW-0004">4Fe-4S</keyword>
<dbReference type="Gene3D" id="3.30.499.10">
    <property type="entry name" value="Aconitase, domain 3"/>
    <property type="match status" value="2"/>
</dbReference>
<evidence type="ECO:0000256" key="7">
    <source>
        <dbReference type="ARBA" id="ARBA00022605"/>
    </source>
</evidence>
<dbReference type="GO" id="GO:0051539">
    <property type="term" value="F:4 iron, 4 sulfur cluster binding"/>
    <property type="evidence" value="ECO:0007669"/>
    <property type="project" value="UniProtKB-KW"/>
</dbReference>
<evidence type="ECO:0000256" key="5">
    <source>
        <dbReference type="ARBA" id="ARBA00022430"/>
    </source>
</evidence>
<dbReference type="PANTHER" id="PTHR43822:SF9">
    <property type="entry name" value="3-ISOPROPYLMALATE DEHYDRATASE"/>
    <property type="match status" value="1"/>
</dbReference>